<dbReference type="Proteomes" id="UP000051574">
    <property type="component" value="Unassembled WGS sequence"/>
</dbReference>
<evidence type="ECO:0000313" key="24">
    <source>
        <dbReference type="Proteomes" id="UP000051574"/>
    </source>
</evidence>
<dbReference type="GO" id="GO:0005794">
    <property type="term" value="C:Golgi apparatus"/>
    <property type="evidence" value="ECO:0007669"/>
    <property type="project" value="UniProtKB-SubCell"/>
</dbReference>
<comment type="subunit">
    <text evidence="20">Homodimer. The monomeric form is inactive while the homodimer is active.</text>
</comment>
<evidence type="ECO:0000256" key="2">
    <source>
        <dbReference type="ARBA" id="ARBA00004371"/>
    </source>
</evidence>
<feature type="non-terminal residue" evidence="23">
    <location>
        <position position="1"/>
    </location>
</feature>
<keyword evidence="13" id="KW-0256">Endoplasmic reticulum</keyword>
<dbReference type="FunFam" id="3.40.630.10:FF:000036">
    <property type="entry name" value="Carboxypeptidase Q"/>
    <property type="match status" value="1"/>
</dbReference>
<dbReference type="AlphaFoldDB" id="A0A0T6B8C9"/>
<evidence type="ECO:0000256" key="6">
    <source>
        <dbReference type="ARBA" id="ARBA00014116"/>
    </source>
</evidence>
<evidence type="ECO:0000256" key="12">
    <source>
        <dbReference type="ARBA" id="ARBA00022801"/>
    </source>
</evidence>
<name>A0A0T6B8C9_9SCAR</name>
<organism evidence="23 24">
    <name type="scientific">Oryctes borbonicus</name>
    <dbReference type="NCBI Taxonomy" id="1629725"/>
    <lineage>
        <taxon>Eukaryota</taxon>
        <taxon>Metazoa</taxon>
        <taxon>Ecdysozoa</taxon>
        <taxon>Arthropoda</taxon>
        <taxon>Hexapoda</taxon>
        <taxon>Insecta</taxon>
        <taxon>Pterygota</taxon>
        <taxon>Neoptera</taxon>
        <taxon>Endopterygota</taxon>
        <taxon>Coleoptera</taxon>
        <taxon>Polyphaga</taxon>
        <taxon>Scarabaeiformia</taxon>
        <taxon>Scarabaeidae</taxon>
        <taxon>Dynastinae</taxon>
        <taxon>Oryctes</taxon>
    </lineage>
</organism>
<evidence type="ECO:0000256" key="5">
    <source>
        <dbReference type="ARBA" id="ARBA00010918"/>
    </source>
</evidence>
<dbReference type="GO" id="GO:0004180">
    <property type="term" value="F:carboxypeptidase activity"/>
    <property type="evidence" value="ECO:0007669"/>
    <property type="project" value="UniProtKB-KW"/>
</dbReference>
<evidence type="ECO:0000256" key="11">
    <source>
        <dbReference type="ARBA" id="ARBA00022729"/>
    </source>
</evidence>
<evidence type="ECO:0000256" key="3">
    <source>
        <dbReference type="ARBA" id="ARBA00004555"/>
    </source>
</evidence>
<evidence type="ECO:0000256" key="19">
    <source>
        <dbReference type="ARBA" id="ARBA00023228"/>
    </source>
</evidence>
<evidence type="ECO:0000256" key="8">
    <source>
        <dbReference type="ARBA" id="ARBA00022645"/>
    </source>
</evidence>
<evidence type="ECO:0000256" key="13">
    <source>
        <dbReference type="ARBA" id="ARBA00022824"/>
    </source>
</evidence>
<dbReference type="PANTHER" id="PTHR12053:SF3">
    <property type="entry name" value="CARBOXYPEPTIDASE Q"/>
    <property type="match status" value="1"/>
</dbReference>
<dbReference type="GO" id="GO:0070573">
    <property type="term" value="F:metallodipeptidase activity"/>
    <property type="evidence" value="ECO:0007669"/>
    <property type="project" value="InterPro"/>
</dbReference>
<dbReference type="GO" id="GO:0005783">
    <property type="term" value="C:endoplasmic reticulum"/>
    <property type="evidence" value="ECO:0007669"/>
    <property type="project" value="UniProtKB-SubCell"/>
</dbReference>
<dbReference type="SUPFAM" id="SSF53187">
    <property type="entry name" value="Zn-dependent exopeptidases"/>
    <property type="match status" value="1"/>
</dbReference>
<dbReference type="InterPro" id="IPR007484">
    <property type="entry name" value="Peptidase_M28"/>
</dbReference>
<evidence type="ECO:0000256" key="14">
    <source>
        <dbReference type="ARBA" id="ARBA00022833"/>
    </source>
</evidence>
<dbReference type="PANTHER" id="PTHR12053">
    <property type="entry name" value="PROTEASE FAMILY M28 PLASMA GLUTAMATE CARBOXYPEPTIDASE-RELATED"/>
    <property type="match status" value="1"/>
</dbReference>
<dbReference type="GO" id="GO:0005764">
    <property type="term" value="C:lysosome"/>
    <property type="evidence" value="ECO:0007669"/>
    <property type="project" value="UniProtKB-SubCell"/>
</dbReference>
<proteinExistence type="inferred from homology"/>
<keyword evidence="19" id="KW-0458">Lysosome</keyword>
<dbReference type="GO" id="GO:0043171">
    <property type="term" value="P:peptide catabolic process"/>
    <property type="evidence" value="ECO:0007669"/>
    <property type="project" value="TreeGrafter"/>
</dbReference>
<keyword evidence="17" id="KW-0865">Zymogen</keyword>
<dbReference type="Pfam" id="PF04389">
    <property type="entry name" value="Peptidase_M28"/>
    <property type="match status" value="1"/>
</dbReference>
<evidence type="ECO:0000256" key="21">
    <source>
        <dbReference type="ARBA" id="ARBA00033328"/>
    </source>
</evidence>
<dbReference type="InterPro" id="IPR039866">
    <property type="entry name" value="CPQ"/>
</dbReference>
<keyword evidence="14" id="KW-0862">Zinc</keyword>
<keyword evidence="15" id="KW-0333">Golgi apparatus</keyword>
<evidence type="ECO:0000256" key="10">
    <source>
        <dbReference type="ARBA" id="ARBA00022723"/>
    </source>
</evidence>
<keyword evidence="7" id="KW-0964">Secreted</keyword>
<evidence type="ECO:0000259" key="22">
    <source>
        <dbReference type="Pfam" id="PF04389"/>
    </source>
</evidence>
<dbReference type="GO" id="GO:0006508">
    <property type="term" value="P:proteolysis"/>
    <property type="evidence" value="ECO:0007669"/>
    <property type="project" value="UniProtKB-KW"/>
</dbReference>
<evidence type="ECO:0000256" key="15">
    <source>
        <dbReference type="ARBA" id="ARBA00023034"/>
    </source>
</evidence>
<evidence type="ECO:0000256" key="18">
    <source>
        <dbReference type="ARBA" id="ARBA00023180"/>
    </source>
</evidence>
<evidence type="ECO:0000256" key="16">
    <source>
        <dbReference type="ARBA" id="ARBA00023049"/>
    </source>
</evidence>
<evidence type="ECO:0000256" key="4">
    <source>
        <dbReference type="ARBA" id="ARBA00004613"/>
    </source>
</evidence>
<comment type="similarity">
    <text evidence="5">Belongs to the peptidase M28 family.</text>
</comment>
<keyword evidence="16" id="KW-0482">Metalloprotease</keyword>
<dbReference type="OrthoDB" id="10013407at2759"/>
<comment type="caution">
    <text evidence="23">The sequence shown here is derived from an EMBL/GenBank/DDBJ whole genome shotgun (WGS) entry which is preliminary data.</text>
</comment>
<feature type="domain" description="Peptidase M28" evidence="22">
    <location>
        <begin position="105"/>
        <end position="293"/>
    </location>
</feature>
<evidence type="ECO:0000313" key="23">
    <source>
        <dbReference type="EMBL" id="KRT83574.1"/>
    </source>
</evidence>
<dbReference type="GO" id="GO:0005615">
    <property type="term" value="C:extracellular space"/>
    <property type="evidence" value="ECO:0007669"/>
    <property type="project" value="TreeGrafter"/>
</dbReference>
<evidence type="ECO:0000256" key="17">
    <source>
        <dbReference type="ARBA" id="ARBA00023145"/>
    </source>
</evidence>
<keyword evidence="12" id="KW-0378">Hydrolase</keyword>
<evidence type="ECO:0000256" key="20">
    <source>
        <dbReference type="ARBA" id="ARBA00025833"/>
    </source>
</evidence>
<keyword evidence="24" id="KW-1185">Reference proteome</keyword>
<keyword evidence="18" id="KW-0325">Glycoprotein</keyword>
<gene>
    <name evidence="23" type="ORF">AMK59_3489</name>
</gene>
<evidence type="ECO:0000256" key="9">
    <source>
        <dbReference type="ARBA" id="ARBA00022670"/>
    </source>
</evidence>
<keyword evidence="9" id="KW-0645">Protease</keyword>
<evidence type="ECO:0000256" key="1">
    <source>
        <dbReference type="ARBA" id="ARBA00004240"/>
    </source>
</evidence>
<dbReference type="Gene3D" id="3.40.630.10">
    <property type="entry name" value="Zn peptidases"/>
    <property type="match status" value="1"/>
</dbReference>
<dbReference type="GO" id="GO:0046872">
    <property type="term" value="F:metal ion binding"/>
    <property type="evidence" value="ECO:0007669"/>
    <property type="project" value="UniProtKB-KW"/>
</dbReference>
<evidence type="ECO:0000256" key="7">
    <source>
        <dbReference type="ARBA" id="ARBA00022525"/>
    </source>
</evidence>
<comment type="subcellular location">
    <subcellularLocation>
        <location evidence="1">Endoplasmic reticulum</location>
    </subcellularLocation>
    <subcellularLocation>
        <location evidence="3">Golgi apparatus</location>
    </subcellularLocation>
    <subcellularLocation>
        <location evidence="2">Lysosome</location>
    </subcellularLocation>
    <subcellularLocation>
        <location evidence="4">Secreted</location>
    </subcellularLocation>
</comment>
<dbReference type="EMBL" id="LJIG01009191">
    <property type="protein sequence ID" value="KRT83574.1"/>
    <property type="molecule type" value="Genomic_DNA"/>
</dbReference>
<protein>
    <recommendedName>
        <fullName evidence="6">Carboxypeptidase Q</fullName>
    </recommendedName>
    <alternativeName>
        <fullName evidence="21">Plasma glutamate carboxypeptidase</fullName>
    </alternativeName>
</protein>
<reference evidence="23 24" key="1">
    <citation type="submission" date="2015-09" db="EMBL/GenBank/DDBJ databases">
        <title>Draft genome of the scarab beetle Oryctes borbonicus.</title>
        <authorList>
            <person name="Meyer J.M."/>
            <person name="Markov G.V."/>
            <person name="Baskaran P."/>
            <person name="Herrmann M."/>
            <person name="Sommer R.J."/>
            <person name="Roedelsperger C."/>
        </authorList>
    </citation>
    <scope>NUCLEOTIDE SEQUENCE [LARGE SCALE GENOMIC DNA]</scope>
    <source>
        <strain evidence="23">OB123</strain>
        <tissue evidence="23">Whole animal</tissue>
    </source>
</reference>
<dbReference type="Gene3D" id="3.50.30.30">
    <property type="match status" value="1"/>
</dbReference>
<keyword evidence="11" id="KW-0732">Signal</keyword>
<keyword evidence="8" id="KW-0121">Carboxypeptidase</keyword>
<accession>A0A0T6B8C9</accession>
<keyword evidence="10" id="KW-0479">Metal-binding</keyword>
<sequence>VSGKIVVFNEDWVSYGETVKYRDYAAANAASYGAVATLVRSVTPFSLNTPHTGWQDYNNSVTKIPTACITPEDAHMLHRMYKRGAKLLINIKMGAQHLSDSVSRNTVAELKGILSPDKVVLVSGHLDSWDVGTGAMDDGGGAFISWGALALLRKLNFKSRRTIRSVLWTAEEIGLVGAFAYAKRHRDENQKFTLLMESDEGTFNPLGIEFGGTDQAACVIQEIVKLLHPINATNLERSDNIGSDIMVWANEGIPRASLLNENGKYFWYHHSDADTMDVEDSENLDKCLAVWTAVAYVAADLSIDIPRK</sequence>